<dbReference type="Gene3D" id="3.30.1310.10">
    <property type="entry name" value="Nucleoid-associated protein YbaB-like domain"/>
    <property type="match status" value="1"/>
</dbReference>
<dbReference type="PIRSF" id="PIRSF004555">
    <property type="entry name" value="UCP004555"/>
    <property type="match status" value="1"/>
</dbReference>
<dbReference type="InterPro" id="IPR004401">
    <property type="entry name" value="YbaB/EbfC"/>
</dbReference>
<comment type="caution">
    <text evidence="1">The sequence shown here is derived from an EMBL/GenBank/DDBJ whole genome shotgun (WGS) entry which is preliminary data.</text>
</comment>
<dbReference type="InterPro" id="IPR036894">
    <property type="entry name" value="YbaB-like_sf"/>
</dbReference>
<dbReference type="Pfam" id="PF02575">
    <property type="entry name" value="YbaB_DNA_bd"/>
    <property type="match status" value="1"/>
</dbReference>
<keyword evidence="2" id="KW-1185">Reference proteome</keyword>
<accession>A0ABT1AWR1</accession>
<dbReference type="EMBL" id="JAMXIB010000001">
    <property type="protein sequence ID" value="MCO5723643.1"/>
    <property type="molecule type" value="Genomic_DNA"/>
</dbReference>
<gene>
    <name evidence="1" type="ORF">NG653_02160</name>
</gene>
<organism evidence="1 2">
    <name type="scientific">Robiginitalea marina</name>
    <dbReference type="NCBI Taxonomy" id="2954105"/>
    <lineage>
        <taxon>Bacteria</taxon>
        <taxon>Pseudomonadati</taxon>
        <taxon>Bacteroidota</taxon>
        <taxon>Flavobacteriia</taxon>
        <taxon>Flavobacteriales</taxon>
        <taxon>Flavobacteriaceae</taxon>
        <taxon>Robiginitalea</taxon>
    </lineage>
</organism>
<protein>
    <submittedName>
        <fullName evidence="1">YbaB/EbfC family nucleoid-associated protein</fullName>
    </submittedName>
</protein>
<dbReference type="SUPFAM" id="SSF82607">
    <property type="entry name" value="YbaB-like"/>
    <property type="match status" value="1"/>
</dbReference>
<evidence type="ECO:0000313" key="1">
    <source>
        <dbReference type="EMBL" id="MCO5723643.1"/>
    </source>
</evidence>
<evidence type="ECO:0000313" key="2">
    <source>
        <dbReference type="Proteomes" id="UP001206312"/>
    </source>
</evidence>
<dbReference type="Proteomes" id="UP001206312">
    <property type="component" value="Unassembled WGS sequence"/>
</dbReference>
<dbReference type="RefSeq" id="WP_252740014.1">
    <property type="nucleotide sequence ID" value="NZ_JAMXIB010000001.1"/>
</dbReference>
<name>A0ABT1AWR1_9FLAO</name>
<sequence>MFGDLMGMMGKLRETQEKVKATKKRLDSVTLKETGPGGDVEVVLTANREIREIHLADHLLNDKEHLVDALVIALNQALEKAGQVHDAELSAVAREGMPNIPGLDSFLK</sequence>
<proteinExistence type="predicted"/>
<reference evidence="1 2" key="1">
    <citation type="submission" date="2022-06" db="EMBL/GenBank/DDBJ databases">
        <authorList>
            <person name="Xuan X."/>
        </authorList>
    </citation>
    <scope>NUCLEOTIDE SEQUENCE [LARGE SCALE GENOMIC DNA]</scope>
    <source>
        <strain evidence="1 2">2V75</strain>
    </source>
</reference>